<dbReference type="Proteomes" id="UP000067689">
    <property type="component" value="Chromosome"/>
</dbReference>
<organism evidence="2 3">
    <name type="scientific">Aeromicrobium erythreum</name>
    <dbReference type="NCBI Taxonomy" id="2041"/>
    <lineage>
        <taxon>Bacteria</taxon>
        <taxon>Bacillati</taxon>
        <taxon>Actinomycetota</taxon>
        <taxon>Actinomycetes</taxon>
        <taxon>Propionibacteriales</taxon>
        <taxon>Nocardioidaceae</taxon>
        <taxon>Aeromicrobium</taxon>
    </lineage>
</organism>
<sequence>MARTWPCGTGAPFDDCCRPYLDGEAAPTAERLMRSRYTAYVRGDGGHLLRTWHPTTRPRRVDHDPGLEWLGLEVLRTEAGDVGDAFGVVEFRAAYLADEPGVLHEVSRFARTDEGWQYVRGRMVDDGVPTIP</sequence>
<dbReference type="OrthoDB" id="21421at2"/>
<protein>
    <recommendedName>
        <fullName evidence="1">YchJ-like middle NTF2-like domain-containing protein</fullName>
    </recommendedName>
</protein>
<dbReference type="Pfam" id="PF17775">
    <property type="entry name" value="YchJ_M-like"/>
    <property type="match status" value="1"/>
</dbReference>
<dbReference type="STRING" id="2041.AERYTH_11070"/>
<evidence type="ECO:0000259" key="1">
    <source>
        <dbReference type="Pfam" id="PF17775"/>
    </source>
</evidence>
<gene>
    <name evidence="2" type="ORF">AERYTH_11070</name>
</gene>
<dbReference type="SUPFAM" id="SSF54427">
    <property type="entry name" value="NTF2-like"/>
    <property type="match status" value="1"/>
</dbReference>
<dbReference type="PATRIC" id="fig|2041.4.peg.2316"/>
<dbReference type="AlphaFoldDB" id="A0A0U4CQ57"/>
<evidence type="ECO:0000313" key="3">
    <source>
        <dbReference type="Proteomes" id="UP000067689"/>
    </source>
</evidence>
<dbReference type="RefSeq" id="WP_067858520.1">
    <property type="nucleotide sequence ID" value="NZ_CP011502.1"/>
</dbReference>
<dbReference type="InterPro" id="IPR048469">
    <property type="entry name" value="YchJ-like_M"/>
</dbReference>
<feature type="domain" description="YchJ-like middle NTF2-like" evidence="1">
    <location>
        <begin position="28"/>
        <end position="121"/>
    </location>
</feature>
<proteinExistence type="predicted"/>
<name>A0A0U4CQ57_9ACTN</name>
<dbReference type="Gene3D" id="3.10.450.50">
    <property type="match status" value="1"/>
</dbReference>
<accession>A0A0U4CQ57</accession>
<dbReference type="InterPro" id="IPR032710">
    <property type="entry name" value="NTF2-like_dom_sf"/>
</dbReference>
<keyword evidence="3" id="KW-1185">Reference proteome</keyword>
<evidence type="ECO:0000313" key="2">
    <source>
        <dbReference type="EMBL" id="ALX05206.1"/>
    </source>
</evidence>
<dbReference type="KEGG" id="aer:AERYTH_11070"/>
<reference evidence="2 3" key="1">
    <citation type="journal article" date="1991" name="Int. J. Syst. Bacteriol.">
        <title>Description of the erythromycin-producing bacterium Arthrobacter sp. strain NRRL B-3381 as Aeromicrobium erythreum gen. nov., sp. nov.</title>
        <authorList>
            <person name="Miller E.S."/>
            <person name="Woese C.R."/>
            <person name="Brenner S."/>
        </authorList>
    </citation>
    <scope>NUCLEOTIDE SEQUENCE [LARGE SCALE GENOMIC DNA]</scope>
    <source>
        <strain evidence="2 3">AR18</strain>
    </source>
</reference>
<dbReference type="EMBL" id="CP011502">
    <property type="protein sequence ID" value="ALX05206.1"/>
    <property type="molecule type" value="Genomic_DNA"/>
</dbReference>